<dbReference type="Gene3D" id="1.10.3680.10">
    <property type="entry name" value="TerB-like"/>
    <property type="match status" value="1"/>
</dbReference>
<evidence type="ECO:0000313" key="3">
    <source>
        <dbReference type="Proteomes" id="UP000630142"/>
    </source>
</evidence>
<name>A0A8J3DXK9_9HYPH</name>
<accession>A0A8J3DXK9</accession>
<organism evidence="2 3">
    <name type="scientific">Tianweitania populi</name>
    <dbReference type="NCBI Taxonomy" id="1607949"/>
    <lineage>
        <taxon>Bacteria</taxon>
        <taxon>Pseudomonadati</taxon>
        <taxon>Pseudomonadota</taxon>
        <taxon>Alphaproteobacteria</taxon>
        <taxon>Hyphomicrobiales</taxon>
        <taxon>Phyllobacteriaceae</taxon>
        <taxon>Tianweitania</taxon>
    </lineage>
</organism>
<dbReference type="CDD" id="cd07177">
    <property type="entry name" value="terB_like"/>
    <property type="match status" value="1"/>
</dbReference>
<dbReference type="EMBL" id="BMZQ01000001">
    <property type="protein sequence ID" value="GHD10407.1"/>
    <property type="molecule type" value="Genomic_DNA"/>
</dbReference>
<reference evidence="2" key="2">
    <citation type="submission" date="2020-09" db="EMBL/GenBank/DDBJ databases">
        <authorList>
            <person name="Sun Q."/>
            <person name="Kim S."/>
        </authorList>
    </citation>
    <scope>NUCLEOTIDE SEQUENCE</scope>
    <source>
        <strain evidence="2">KCTC 42249</strain>
    </source>
</reference>
<keyword evidence="3" id="KW-1185">Reference proteome</keyword>
<evidence type="ECO:0000313" key="2">
    <source>
        <dbReference type="EMBL" id="GHD10407.1"/>
    </source>
</evidence>
<dbReference type="SUPFAM" id="SSF158682">
    <property type="entry name" value="TerB-like"/>
    <property type="match status" value="1"/>
</dbReference>
<sequence>MPQGLINKLMSVFNGQTAVERVAEDPVLTAELLLLFRMILADGEISEAELDTLRRICKESFGIDEADLDDVVDYLRTYGYETTIAQSLAVFRRLDHDRKQLLARNMVAIAKADRALGKQEVQLLARALKLLEIEPSEILSTPR</sequence>
<feature type="domain" description="Co-chaperone DjlA N-terminal" evidence="1">
    <location>
        <begin position="32"/>
        <end position="138"/>
    </location>
</feature>
<dbReference type="InterPro" id="IPR007791">
    <property type="entry name" value="DjlA_N"/>
</dbReference>
<dbReference type="AlphaFoldDB" id="A0A8J3DXK9"/>
<comment type="caution">
    <text evidence="2">The sequence shown here is derived from an EMBL/GenBank/DDBJ whole genome shotgun (WGS) entry which is preliminary data.</text>
</comment>
<protein>
    <recommendedName>
        <fullName evidence="1">Co-chaperone DjlA N-terminal domain-containing protein</fullName>
    </recommendedName>
</protein>
<reference evidence="2" key="1">
    <citation type="journal article" date="2014" name="Int. J. Syst. Evol. Microbiol.">
        <title>Complete genome sequence of Corynebacterium casei LMG S-19264T (=DSM 44701T), isolated from a smear-ripened cheese.</title>
        <authorList>
            <consortium name="US DOE Joint Genome Institute (JGI-PGF)"/>
            <person name="Walter F."/>
            <person name="Albersmeier A."/>
            <person name="Kalinowski J."/>
            <person name="Ruckert C."/>
        </authorList>
    </citation>
    <scope>NUCLEOTIDE SEQUENCE</scope>
    <source>
        <strain evidence="2">KCTC 42249</strain>
    </source>
</reference>
<evidence type="ECO:0000259" key="1">
    <source>
        <dbReference type="Pfam" id="PF05099"/>
    </source>
</evidence>
<dbReference type="RefSeq" id="WP_189502527.1">
    <property type="nucleotide sequence ID" value="NZ_BMZQ01000001.1"/>
</dbReference>
<proteinExistence type="predicted"/>
<dbReference type="Proteomes" id="UP000630142">
    <property type="component" value="Unassembled WGS sequence"/>
</dbReference>
<dbReference type="Pfam" id="PF05099">
    <property type="entry name" value="TerB"/>
    <property type="match status" value="1"/>
</dbReference>
<dbReference type="InterPro" id="IPR029024">
    <property type="entry name" value="TerB-like"/>
</dbReference>
<gene>
    <name evidence="2" type="ORF">GCM10016234_12240</name>
</gene>